<keyword evidence="1" id="KW-0812">Transmembrane</keyword>
<dbReference type="Proteomes" id="UP000656804">
    <property type="component" value="Unassembled WGS sequence"/>
</dbReference>
<name>A0A930UUT0_9ACTN</name>
<dbReference type="SUPFAM" id="SSF55961">
    <property type="entry name" value="Bet v1-like"/>
    <property type="match status" value="1"/>
</dbReference>
<protein>
    <submittedName>
        <fullName evidence="2">Uncharacterized protein</fullName>
    </submittedName>
</protein>
<feature type="transmembrane region" description="Helical" evidence="1">
    <location>
        <begin position="22"/>
        <end position="42"/>
    </location>
</feature>
<dbReference type="EMBL" id="JADIVZ010000002">
    <property type="protein sequence ID" value="MBF4161248.1"/>
    <property type="molecule type" value="Genomic_DNA"/>
</dbReference>
<dbReference type="AlphaFoldDB" id="A0A930UUT0"/>
<feature type="transmembrane region" description="Helical" evidence="1">
    <location>
        <begin position="49"/>
        <end position="67"/>
    </location>
</feature>
<reference evidence="2" key="1">
    <citation type="submission" date="2020-11" db="EMBL/GenBank/DDBJ databases">
        <title>Nocardioides sp. CBS4Y-1, whole genome shotgun sequence.</title>
        <authorList>
            <person name="Tuo L."/>
        </authorList>
    </citation>
    <scope>NUCLEOTIDE SEQUENCE</scope>
    <source>
        <strain evidence="2">CBS4Y-1</strain>
    </source>
</reference>
<sequence length="300" mass="31794">MTDLPPQHDLAPQPATEPRRTAQFALVALVVAVALLGAWTAVQTGRGDTALLFVGVPTLLALGLVFLPTRGGWGSLFQAVTLVLLLVSALMHEGAICVLIASPLVYGVTAAIYGSIRLARSATQRQYSGLPLAVIAVLALEGTVPGLRVDPEQRAEATTSVPAGCAAFEQALRRGPRPQASDRSRLLDLTGYATPVAATGDGLSIGDHWTLTFAAGAIDTEVTDAAPGRVDFTVLDDTSKTARFVRLRTGTLTWRATQGTCEVQMIFDYERKLDPSLWFGPITDRMMDAGAAAFLHSLAR</sequence>
<evidence type="ECO:0000256" key="1">
    <source>
        <dbReference type="SAM" id="Phobius"/>
    </source>
</evidence>
<keyword evidence="1" id="KW-0472">Membrane</keyword>
<evidence type="ECO:0000313" key="3">
    <source>
        <dbReference type="Proteomes" id="UP000656804"/>
    </source>
</evidence>
<comment type="caution">
    <text evidence="2">The sequence shown here is derived from an EMBL/GenBank/DDBJ whole genome shotgun (WGS) entry which is preliminary data.</text>
</comment>
<accession>A0A930UUT0</accession>
<feature type="transmembrane region" description="Helical" evidence="1">
    <location>
        <begin position="98"/>
        <end position="116"/>
    </location>
</feature>
<organism evidence="2 3">
    <name type="scientific">Nocardioides acrostichi</name>
    <dbReference type="NCBI Taxonomy" id="2784339"/>
    <lineage>
        <taxon>Bacteria</taxon>
        <taxon>Bacillati</taxon>
        <taxon>Actinomycetota</taxon>
        <taxon>Actinomycetes</taxon>
        <taxon>Propionibacteriales</taxon>
        <taxon>Nocardioidaceae</taxon>
        <taxon>Nocardioides</taxon>
    </lineage>
</organism>
<keyword evidence="3" id="KW-1185">Reference proteome</keyword>
<evidence type="ECO:0000313" key="2">
    <source>
        <dbReference type="EMBL" id="MBF4161248.1"/>
    </source>
</evidence>
<dbReference type="RefSeq" id="WP_194502491.1">
    <property type="nucleotide sequence ID" value="NZ_JADIVZ010000002.1"/>
</dbReference>
<keyword evidence="1" id="KW-1133">Transmembrane helix</keyword>
<proteinExistence type="predicted"/>
<gene>
    <name evidence="2" type="ORF">ISG29_06055</name>
</gene>